<keyword evidence="5 7" id="KW-0413">Isomerase</keyword>
<evidence type="ECO:0000256" key="3">
    <source>
        <dbReference type="ARBA" id="ARBA00022729"/>
    </source>
</evidence>
<feature type="compositionally biased region" description="Basic and acidic residues" evidence="8">
    <location>
        <begin position="206"/>
        <end position="216"/>
    </location>
</feature>
<dbReference type="InterPro" id="IPR020892">
    <property type="entry name" value="Cyclophilin-type_PPIase_CS"/>
</dbReference>
<feature type="chain" id="PRO_5041480357" description="Peptidyl-prolyl cis-trans isomerase" evidence="7">
    <location>
        <begin position="23"/>
        <end position="228"/>
    </location>
</feature>
<dbReference type="SUPFAM" id="SSF50891">
    <property type="entry name" value="Cyclophilin-like"/>
    <property type="match status" value="1"/>
</dbReference>
<protein>
    <recommendedName>
        <fullName evidence="7">Peptidyl-prolyl cis-trans isomerase</fullName>
        <shortName evidence="7">PPIase</shortName>
        <ecNumber evidence="7">5.2.1.8</ecNumber>
    </recommendedName>
</protein>
<feature type="region of interest" description="Disordered" evidence="8">
    <location>
        <begin position="206"/>
        <end position="228"/>
    </location>
</feature>
<dbReference type="GO" id="GO:0003755">
    <property type="term" value="F:peptidyl-prolyl cis-trans isomerase activity"/>
    <property type="evidence" value="ECO:0007669"/>
    <property type="project" value="UniProtKB-UniRule"/>
</dbReference>
<feature type="domain" description="PPIase cyclophilin-type" evidence="9">
    <location>
        <begin position="36"/>
        <end position="194"/>
    </location>
</feature>
<evidence type="ECO:0000256" key="7">
    <source>
        <dbReference type="RuleBase" id="RU363019"/>
    </source>
</evidence>
<dbReference type="InterPro" id="IPR029000">
    <property type="entry name" value="Cyclophilin-like_dom_sf"/>
</dbReference>
<comment type="function">
    <text evidence="2 7">PPIases accelerate the folding of proteins. It catalyzes the cis-trans isomerization of proline imidic peptide bonds in oligopeptides.</text>
</comment>
<feature type="signal peptide" evidence="7">
    <location>
        <begin position="1"/>
        <end position="22"/>
    </location>
</feature>
<dbReference type="PRINTS" id="PR00153">
    <property type="entry name" value="CSAPPISMRASE"/>
</dbReference>
<dbReference type="AlphaFoldDB" id="A0AA35JC28"/>
<evidence type="ECO:0000313" key="11">
    <source>
        <dbReference type="Proteomes" id="UP001162090"/>
    </source>
</evidence>
<evidence type="ECO:0000259" key="9">
    <source>
        <dbReference type="PROSITE" id="PS50072"/>
    </source>
</evidence>
<keyword evidence="4 7" id="KW-0697">Rotamase</keyword>
<dbReference type="GO" id="GO:0006457">
    <property type="term" value="P:protein folding"/>
    <property type="evidence" value="ECO:0007669"/>
    <property type="project" value="InterPro"/>
</dbReference>
<dbReference type="InterPro" id="IPR002130">
    <property type="entry name" value="Cyclophilin-type_PPIase_dom"/>
</dbReference>
<dbReference type="PANTHER" id="PTHR11071:SF561">
    <property type="entry name" value="PEPTIDYL-PROLYL CIS-TRANS ISOMERASE D-RELATED"/>
    <property type="match status" value="1"/>
</dbReference>
<comment type="catalytic activity">
    <reaction evidence="1 7">
        <text>[protein]-peptidylproline (omega=180) = [protein]-peptidylproline (omega=0)</text>
        <dbReference type="Rhea" id="RHEA:16237"/>
        <dbReference type="Rhea" id="RHEA-COMP:10747"/>
        <dbReference type="Rhea" id="RHEA-COMP:10748"/>
        <dbReference type="ChEBI" id="CHEBI:83833"/>
        <dbReference type="ChEBI" id="CHEBI:83834"/>
        <dbReference type="EC" id="5.2.1.8"/>
    </reaction>
</comment>
<dbReference type="Pfam" id="PF00160">
    <property type="entry name" value="Pro_isomerase"/>
    <property type="match status" value="1"/>
</dbReference>
<dbReference type="EMBL" id="OX365913">
    <property type="protein sequence ID" value="CAI4056025.1"/>
    <property type="molecule type" value="Genomic_DNA"/>
</dbReference>
<evidence type="ECO:0000313" key="10">
    <source>
        <dbReference type="EMBL" id="CAI4056025.1"/>
    </source>
</evidence>
<evidence type="ECO:0000256" key="4">
    <source>
        <dbReference type="ARBA" id="ARBA00023110"/>
    </source>
</evidence>
<sequence length="228" mass="25632">MKFQLLSIITLFACLFTTSIFAKEESPDPEITHKVYFDINHGDEKIGRIVMGLYGLTTPQTVENFYQLTISRDPKMGYLHSIFHRVIPNFMIQGGDFTHRSGIGGKSIFGNSFKDENFDVKHNKPGRLSMANRGKDTNGSQFFITTVPCPWLDGKHVVFGEVLEGMDVVNYIENVKTDSRNMPVKEVSIMECGELETIPLGHEDAAKLQEEIKAEAEEQASEAAHDEL</sequence>
<dbReference type="PROSITE" id="PS00170">
    <property type="entry name" value="CSA_PPIASE_1"/>
    <property type="match status" value="1"/>
</dbReference>
<dbReference type="FunFam" id="2.40.100.10:FF:000019">
    <property type="entry name" value="Peptidyl-prolyl cis-trans isomerase"/>
    <property type="match status" value="1"/>
</dbReference>
<accession>A0AA35JC28</accession>
<dbReference type="PANTHER" id="PTHR11071">
    <property type="entry name" value="PEPTIDYL-PROLYL CIS-TRANS ISOMERASE"/>
    <property type="match status" value="1"/>
</dbReference>
<dbReference type="GO" id="GO:0000324">
    <property type="term" value="C:fungal-type vacuole"/>
    <property type="evidence" value="ECO:0007669"/>
    <property type="project" value="TreeGrafter"/>
</dbReference>
<evidence type="ECO:0000256" key="8">
    <source>
        <dbReference type="SAM" id="MobiDB-lite"/>
    </source>
</evidence>
<name>A0AA35JC28_SACUV</name>
<evidence type="ECO:0000256" key="6">
    <source>
        <dbReference type="ARBA" id="ARBA00038340"/>
    </source>
</evidence>
<reference evidence="10" key="1">
    <citation type="submission" date="2022-10" db="EMBL/GenBank/DDBJ databases">
        <authorList>
            <person name="Byrne P K."/>
        </authorList>
    </citation>
    <scope>NUCLEOTIDE SEQUENCE</scope>
    <source>
        <strain evidence="10">CBS7001</strain>
    </source>
</reference>
<evidence type="ECO:0000256" key="1">
    <source>
        <dbReference type="ARBA" id="ARBA00000971"/>
    </source>
</evidence>
<dbReference type="GO" id="GO:0016018">
    <property type="term" value="F:cyclosporin A binding"/>
    <property type="evidence" value="ECO:0007669"/>
    <property type="project" value="TreeGrafter"/>
</dbReference>
<proteinExistence type="inferred from homology"/>
<dbReference type="GO" id="GO:0005783">
    <property type="term" value="C:endoplasmic reticulum"/>
    <property type="evidence" value="ECO:0007669"/>
    <property type="project" value="TreeGrafter"/>
</dbReference>
<dbReference type="EC" id="5.2.1.8" evidence="7"/>
<comment type="similarity">
    <text evidence="6">Belongs to the cyclophilin-type PPIase family. PPIase B subfamily.</text>
</comment>
<gene>
    <name evidence="10" type="primary">SUVC02G4200</name>
    <name evidence="10" type="ORF">SUVC_02G4200</name>
</gene>
<keyword evidence="3 7" id="KW-0732">Signal</keyword>
<dbReference type="Proteomes" id="UP001162090">
    <property type="component" value="Chromosome 2"/>
</dbReference>
<evidence type="ECO:0000256" key="5">
    <source>
        <dbReference type="ARBA" id="ARBA00023235"/>
    </source>
</evidence>
<organism evidence="10 11">
    <name type="scientific">Saccharomyces uvarum</name>
    <name type="common">Yeast</name>
    <name type="synonym">Saccharomyces bayanus var. uvarum</name>
    <dbReference type="NCBI Taxonomy" id="230603"/>
    <lineage>
        <taxon>Eukaryota</taxon>
        <taxon>Fungi</taxon>
        <taxon>Dikarya</taxon>
        <taxon>Ascomycota</taxon>
        <taxon>Saccharomycotina</taxon>
        <taxon>Saccharomycetes</taxon>
        <taxon>Saccharomycetales</taxon>
        <taxon>Saccharomycetaceae</taxon>
        <taxon>Saccharomyces</taxon>
    </lineage>
</organism>
<dbReference type="Gene3D" id="2.40.100.10">
    <property type="entry name" value="Cyclophilin-like"/>
    <property type="match status" value="1"/>
</dbReference>
<dbReference type="PROSITE" id="PS50072">
    <property type="entry name" value="CSA_PPIASE_2"/>
    <property type="match status" value="1"/>
</dbReference>
<evidence type="ECO:0000256" key="2">
    <source>
        <dbReference type="ARBA" id="ARBA00002388"/>
    </source>
</evidence>